<dbReference type="Gene3D" id="3.40.1190.20">
    <property type="match status" value="1"/>
</dbReference>
<evidence type="ECO:0000256" key="10">
    <source>
        <dbReference type="ARBA" id="ARBA00023027"/>
    </source>
</evidence>
<dbReference type="EMBL" id="CP122566">
    <property type="protein sequence ID" value="WGH93161.1"/>
    <property type="molecule type" value="Genomic_DNA"/>
</dbReference>
<keyword evidence="12 17" id="KW-0456">Lyase</keyword>
<feature type="domain" description="YjeF N-terminal" evidence="20">
    <location>
        <begin position="10"/>
        <end position="214"/>
    </location>
</feature>
<comment type="catalytic activity">
    <reaction evidence="2 18">
        <text>(6R)-NADPHX = (6S)-NADPHX</text>
        <dbReference type="Rhea" id="RHEA:32227"/>
        <dbReference type="ChEBI" id="CHEBI:64076"/>
        <dbReference type="ChEBI" id="CHEBI:64077"/>
        <dbReference type="EC" id="5.1.99.6"/>
    </reaction>
</comment>
<dbReference type="EC" id="4.2.1.136" evidence="17"/>
<evidence type="ECO:0000259" key="20">
    <source>
        <dbReference type="PROSITE" id="PS51385"/>
    </source>
</evidence>
<dbReference type="PANTHER" id="PTHR12592">
    <property type="entry name" value="ATP-DEPENDENT (S)-NAD(P)H-HYDRATE DEHYDRATASE FAMILY MEMBER"/>
    <property type="match status" value="1"/>
</dbReference>
<dbReference type="GO" id="GO:0046872">
    <property type="term" value="F:metal ion binding"/>
    <property type="evidence" value="ECO:0007669"/>
    <property type="project" value="UniProtKB-UniRule"/>
</dbReference>
<evidence type="ECO:0000256" key="7">
    <source>
        <dbReference type="ARBA" id="ARBA00022840"/>
    </source>
</evidence>
<dbReference type="CDD" id="cd01171">
    <property type="entry name" value="YXKO-related"/>
    <property type="match status" value="1"/>
</dbReference>
<accession>A0AAJ6AN90</accession>
<dbReference type="AlphaFoldDB" id="A0AAJ6AN90"/>
<dbReference type="PROSITE" id="PS51383">
    <property type="entry name" value="YJEF_C_3"/>
    <property type="match status" value="1"/>
</dbReference>
<dbReference type="SUPFAM" id="SSF53613">
    <property type="entry name" value="Ribokinase-like"/>
    <property type="match status" value="1"/>
</dbReference>
<keyword evidence="5 18" id="KW-0479">Metal-binding</keyword>
<dbReference type="GO" id="GO:0005524">
    <property type="term" value="F:ATP binding"/>
    <property type="evidence" value="ECO:0007669"/>
    <property type="project" value="UniProtKB-UniRule"/>
</dbReference>
<feature type="binding site" evidence="17">
    <location>
        <position position="314"/>
    </location>
    <ligand>
        <name>(6S)-NADPHX</name>
        <dbReference type="ChEBI" id="CHEBI:64076"/>
    </ligand>
</feature>
<name>A0AAJ6AN90_9MICC</name>
<dbReference type="RefSeq" id="WP_279674850.1">
    <property type="nucleotide sequence ID" value="NZ_CP122566.1"/>
</dbReference>
<comment type="catalytic activity">
    <reaction evidence="15 17 18">
        <text>(6S)-NADHX + ADP = AMP + phosphate + NADH + H(+)</text>
        <dbReference type="Rhea" id="RHEA:32223"/>
        <dbReference type="ChEBI" id="CHEBI:15378"/>
        <dbReference type="ChEBI" id="CHEBI:43474"/>
        <dbReference type="ChEBI" id="CHEBI:57945"/>
        <dbReference type="ChEBI" id="CHEBI:64074"/>
        <dbReference type="ChEBI" id="CHEBI:456215"/>
        <dbReference type="ChEBI" id="CHEBI:456216"/>
        <dbReference type="EC" id="4.2.1.136"/>
    </reaction>
</comment>
<dbReference type="Pfam" id="PF01256">
    <property type="entry name" value="Carb_kinase"/>
    <property type="match status" value="1"/>
</dbReference>
<dbReference type="InterPro" id="IPR029056">
    <property type="entry name" value="Ribokinase-like"/>
</dbReference>
<comment type="function">
    <text evidence="14 18">Bifunctional enzyme that catalyzes the epimerization of the S- and R-forms of NAD(P)HX and the dehydration of the S-form of NAD(P)HX at the expense of ADP, which is converted to AMP. This allows the repair of both epimers of NAD(P)HX, a damaged form of NAD(P)H that is a result of enzymatic or heat-dependent hydration.</text>
</comment>
<comment type="similarity">
    <text evidence="3 18">In the N-terminal section; belongs to the NnrE/AIBP family.</text>
</comment>
<comment type="catalytic activity">
    <reaction evidence="16 17 18">
        <text>(6S)-NADPHX + ADP = AMP + phosphate + NADPH + H(+)</text>
        <dbReference type="Rhea" id="RHEA:32235"/>
        <dbReference type="ChEBI" id="CHEBI:15378"/>
        <dbReference type="ChEBI" id="CHEBI:43474"/>
        <dbReference type="ChEBI" id="CHEBI:57783"/>
        <dbReference type="ChEBI" id="CHEBI:64076"/>
        <dbReference type="ChEBI" id="CHEBI:456215"/>
        <dbReference type="ChEBI" id="CHEBI:456216"/>
        <dbReference type="EC" id="4.2.1.136"/>
    </reaction>
</comment>
<keyword evidence="7 17" id="KW-0067">ATP-binding</keyword>
<dbReference type="SUPFAM" id="SSF64153">
    <property type="entry name" value="YjeF N-terminal domain-like"/>
    <property type="match status" value="1"/>
</dbReference>
<comment type="subunit">
    <text evidence="17">Homotetramer.</text>
</comment>
<evidence type="ECO:0000313" key="21">
    <source>
        <dbReference type="EMBL" id="WGH93161.1"/>
    </source>
</evidence>
<dbReference type="GO" id="GO:0110051">
    <property type="term" value="P:metabolite repair"/>
    <property type="evidence" value="ECO:0007669"/>
    <property type="project" value="TreeGrafter"/>
</dbReference>
<evidence type="ECO:0000256" key="1">
    <source>
        <dbReference type="ARBA" id="ARBA00000013"/>
    </source>
</evidence>
<evidence type="ECO:0000256" key="12">
    <source>
        <dbReference type="ARBA" id="ARBA00023239"/>
    </source>
</evidence>
<comment type="catalytic activity">
    <reaction evidence="1 18">
        <text>(6R)-NADHX = (6S)-NADHX</text>
        <dbReference type="Rhea" id="RHEA:32215"/>
        <dbReference type="ChEBI" id="CHEBI:64074"/>
        <dbReference type="ChEBI" id="CHEBI:64075"/>
        <dbReference type="EC" id="5.1.99.6"/>
    </reaction>
</comment>
<keyword evidence="13" id="KW-0511">Multifunctional enzyme</keyword>
<dbReference type="Pfam" id="PF03853">
    <property type="entry name" value="YjeF_N"/>
    <property type="match status" value="1"/>
</dbReference>
<gene>
    <name evidence="17" type="primary">nnrD</name>
    <name evidence="21" type="ORF">QDX21_12875</name>
</gene>
<sequence>MKKLYFGTSVRKAEAPLIASGASALLMRRAAWGLAHHVLAYLSETAHGAVYGSRVVGLIGKGKNGADTLWALSMLAERGVSVEAIAVLGNPEQNAQDAVSAFHRAGGRFVTALGQRTDVVIDGVLGTGASGPFSMSAVLAQRGIDRPRPETTVIACDIPSGINADTGQLDGDTLTATATVTFGATKTGLLLSAGHQHAGRVHTVDIGLQEHLSSQPTVWCPDPHDVTTCFPPPRATDYKYSRGVVGIIAGSEAYPGPSLLCSRAVASCGIGMVNLIADPETVPSLRPLVLGDRPETVVTAAPVPQVTSLVIGPGLDDTSTSRQRLDEGLDHAVEHDLPVVIDATGLDLVDQGWLDRLRLGGTSSRTAPTVLTPHLGEMSRLSQRFVGTEAVPATIGGDKDALAWATALAQATGCYVVLKSADTVVATPSGQRGLHPAQSADLATAGTGDTLAGLIAVSLATAWTRTNSPVTEHQVLHHVLAAIHLHGAAAVSARHAGPVSASDLAPAVRAVLASRG</sequence>
<keyword evidence="11 18" id="KW-0413">Isomerase</keyword>
<comment type="cofactor">
    <cofactor evidence="17">
        <name>Mg(2+)</name>
        <dbReference type="ChEBI" id="CHEBI:18420"/>
    </cofactor>
</comment>
<evidence type="ECO:0000256" key="8">
    <source>
        <dbReference type="ARBA" id="ARBA00022857"/>
    </source>
</evidence>
<dbReference type="Proteomes" id="UP001224674">
    <property type="component" value="Chromosome"/>
</dbReference>
<comment type="function">
    <text evidence="17">Catalyzes the dehydration of the S-form of NAD(P)HX at the expense of ADP, which is converted to AMP. Together with NAD(P)HX epimerase, which catalyzes the epimerization of the S- and R-forms, the enzyme allows the repair of both epimers of NAD(P)HX, a damaged form of NAD(P)H that is a result of enzymatic or heat-dependent hydration.</text>
</comment>
<feature type="domain" description="YjeF C-terminal" evidence="19">
    <location>
        <begin position="222"/>
        <end position="515"/>
    </location>
</feature>
<feature type="binding site" evidence="17">
    <location>
        <position position="374"/>
    </location>
    <ligand>
        <name>(6S)-NADPHX</name>
        <dbReference type="ChEBI" id="CHEBI:64076"/>
    </ligand>
</feature>
<reference evidence="21 22" key="1">
    <citation type="submission" date="2023-03" db="EMBL/GenBank/DDBJ databases">
        <title>Complete genome sequences of several Auritidibacter ignavus strains isolated from ear infections.</title>
        <authorList>
            <person name="Baehr T."/>
            <person name="Baumhoegger A.M."/>
        </authorList>
    </citation>
    <scope>NUCLEOTIDE SEQUENCE [LARGE SCALE GENOMIC DNA]</scope>
    <source>
        <strain evidence="21 22">BABAE-6</strain>
    </source>
</reference>
<evidence type="ECO:0000256" key="2">
    <source>
        <dbReference type="ARBA" id="ARBA00000909"/>
    </source>
</evidence>
<dbReference type="PANTHER" id="PTHR12592:SF0">
    <property type="entry name" value="ATP-DEPENDENT (S)-NAD(P)H-HYDRATE DEHYDRATASE"/>
    <property type="match status" value="1"/>
</dbReference>
<evidence type="ECO:0000256" key="11">
    <source>
        <dbReference type="ARBA" id="ARBA00023235"/>
    </source>
</evidence>
<evidence type="ECO:0000256" key="15">
    <source>
        <dbReference type="ARBA" id="ARBA00048238"/>
    </source>
</evidence>
<evidence type="ECO:0000256" key="18">
    <source>
        <dbReference type="PIRNR" id="PIRNR017184"/>
    </source>
</evidence>
<dbReference type="InterPro" id="IPR017953">
    <property type="entry name" value="Carbohydrate_kinase_pred_CS"/>
</dbReference>
<evidence type="ECO:0000256" key="14">
    <source>
        <dbReference type="ARBA" id="ARBA00025153"/>
    </source>
</evidence>
<dbReference type="GO" id="GO:0052855">
    <property type="term" value="F:ADP-dependent NAD(P)H-hydrate dehydratase activity"/>
    <property type="evidence" value="ECO:0007669"/>
    <property type="project" value="UniProtKB-UniRule"/>
</dbReference>
<protein>
    <recommendedName>
        <fullName evidence="17">ADP-dependent (S)-NAD(P)H-hydrate dehydratase</fullName>
        <ecNumber evidence="17">4.2.1.136</ecNumber>
    </recommendedName>
    <alternativeName>
        <fullName evidence="17">ADP-dependent NAD(P)HX dehydratase</fullName>
    </alternativeName>
</protein>
<comment type="caution">
    <text evidence="17">Lacks conserved residue(s) required for the propagation of feature annotation.</text>
</comment>
<evidence type="ECO:0000256" key="6">
    <source>
        <dbReference type="ARBA" id="ARBA00022741"/>
    </source>
</evidence>
<comment type="cofactor">
    <cofactor evidence="18">
        <name>K(+)</name>
        <dbReference type="ChEBI" id="CHEBI:29103"/>
    </cofactor>
    <text evidence="18">Binds 1 potassium ion per subunit.</text>
</comment>
<evidence type="ECO:0000256" key="5">
    <source>
        <dbReference type="ARBA" id="ARBA00022723"/>
    </source>
</evidence>
<keyword evidence="9 18" id="KW-0630">Potassium</keyword>
<evidence type="ECO:0000256" key="4">
    <source>
        <dbReference type="ARBA" id="ARBA00009524"/>
    </source>
</evidence>
<dbReference type="InterPro" id="IPR004443">
    <property type="entry name" value="YjeF_N_dom"/>
</dbReference>
<dbReference type="HAMAP" id="MF_01965">
    <property type="entry name" value="NADHX_dehydratase"/>
    <property type="match status" value="1"/>
</dbReference>
<proteinExistence type="inferred from homology"/>
<organism evidence="21 22">
    <name type="scientific">Auritidibacter ignavus</name>
    <dbReference type="NCBI Taxonomy" id="678932"/>
    <lineage>
        <taxon>Bacteria</taxon>
        <taxon>Bacillati</taxon>
        <taxon>Actinomycetota</taxon>
        <taxon>Actinomycetes</taxon>
        <taxon>Micrococcales</taxon>
        <taxon>Micrococcaceae</taxon>
        <taxon>Auritidibacter</taxon>
    </lineage>
</organism>
<feature type="binding site" evidence="17">
    <location>
        <position position="449"/>
    </location>
    <ligand>
        <name>(6S)-NADPHX</name>
        <dbReference type="ChEBI" id="CHEBI:64076"/>
    </ligand>
</feature>
<dbReference type="PROSITE" id="PS01050">
    <property type="entry name" value="YJEF_C_2"/>
    <property type="match status" value="1"/>
</dbReference>
<dbReference type="InterPro" id="IPR030677">
    <property type="entry name" value="Nnr"/>
</dbReference>
<evidence type="ECO:0000259" key="19">
    <source>
        <dbReference type="PROSITE" id="PS51383"/>
    </source>
</evidence>
<evidence type="ECO:0000313" key="22">
    <source>
        <dbReference type="Proteomes" id="UP001224674"/>
    </source>
</evidence>
<keyword evidence="8 17" id="KW-0521">NADP</keyword>
<dbReference type="InterPro" id="IPR000631">
    <property type="entry name" value="CARKD"/>
</dbReference>
<comment type="similarity">
    <text evidence="4 18">In the C-terminal section; belongs to the NnrD/CARKD family.</text>
</comment>
<keyword evidence="22" id="KW-1185">Reference proteome</keyword>
<dbReference type="PROSITE" id="PS51385">
    <property type="entry name" value="YJEF_N"/>
    <property type="match status" value="1"/>
</dbReference>
<dbReference type="GO" id="GO:0046496">
    <property type="term" value="P:nicotinamide nucleotide metabolic process"/>
    <property type="evidence" value="ECO:0007669"/>
    <property type="project" value="UniProtKB-UniRule"/>
</dbReference>
<comment type="similarity">
    <text evidence="17">Belongs to the NnrD/CARKD family.</text>
</comment>
<evidence type="ECO:0000256" key="3">
    <source>
        <dbReference type="ARBA" id="ARBA00006001"/>
    </source>
</evidence>
<evidence type="ECO:0000256" key="16">
    <source>
        <dbReference type="ARBA" id="ARBA00049209"/>
    </source>
</evidence>
<keyword evidence="6 17" id="KW-0547">Nucleotide-binding</keyword>
<dbReference type="InterPro" id="IPR036652">
    <property type="entry name" value="YjeF_N_dom_sf"/>
</dbReference>
<evidence type="ECO:0000256" key="13">
    <source>
        <dbReference type="ARBA" id="ARBA00023268"/>
    </source>
</evidence>
<dbReference type="GO" id="GO:0052856">
    <property type="term" value="F:NAD(P)HX epimerase activity"/>
    <property type="evidence" value="ECO:0007669"/>
    <property type="project" value="UniProtKB-EC"/>
</dbReference>
<feature type="binding site" evidence="17">
    <location>
        <position position="448"/>
    </location>
    <ligand>
        <name>AMP</name>
        <dbReference type="ChEBI" id="CHEBI:456215"/>
    </ligand>
</feature>
<evidence type="ECO:0000256" key="9">
    <source>
        <dbReference type="ARBA" id="ARBA00022958"/>
    </source>
</evidence>
<keyword evidence="10 17" id="KW-0520">NAD</keyword>
<dbReference type="PIRSF" id="PIRSF017184">
    <property type="entry name" value="Nnr"/>
    <property type="match status" value="1"/>
</dbReference>
<dbReference type="Gene3D" id="3.40.50.10260">
    <property type="entry name" value="YjeF N-terminal domain"/>
    <property type="match status" value="1"/>
</dbReference>
<evidence type="ECO:0000256" key="17">
    <source>
        <dbReference type="HAMAP-Rule" id="MF_01965"/>
    </source>
</evidence>
<feature type="binding site" evidence="17">
    <location>
        <begin position="419"/>
        <end position="423"/>
    </location>
    <ligand>
        <name>AMP</name>
        <dbReference type="ChEBI" id="CHEBI:456215"/>
    </ligand>
</feature>